<evidence type="ECO:0000313" key="10">
    <source>
        <dbReference type="Proteomes" id="UP001634394"/>
    </source>
</evidence>
<dbReference type="InterPro" id="IPR011049">
    <property type="entry name" value="Serralysin-like_metalloprot_C"/>
</dbReference>
<dbReference type="InterPro" id="IPR050557">
    <property type="entry name" value="RTX_toxin/Mannuronan_C5-epim"/>
</dbReference>
<feature type="chain" id="PRO_5044817399" evidence="5">
    <location>
        <begin position="21"/>
        <end position="2842"/>
    </location>
</feature>
<dbReference type="Pfam" id="PF00353">
    <property type="entry name" value="HemolysinCabind"/>
    <property type="match status" value="4"/>
</dbReference>
<dbReference type="PANTHER" id="PTHR38340:SF1">
    <property type="entry name" value="S-LAYER PROTEIN"/>
    <property type="match status" value="1"/>
</dbReference>
<keyword evidence="5" id="KW-0732">Signal</keyword>
<dbReference type="InterPro" id="IPR003961">
    <property type="entry name" value="FN3_dom"/>
</dbReference>
<evidence type="ECO:0000313" key="9">
    <source>
        <dbReference type="EMBL" id="KAL3847690.1"/>
    </source>
</evidence>
<dbReference type="SMART" id="SM00032">
    <property type="entry name" value="CCP"/>
    <property type="match status" value="4"/>
</dbReference>
<comment type="caution">
    <text evidence="9">The sequence shown here is derived from an EMBL/GenBank/DDBJ whole genome shotgun (WGS) entry which is preliminary data.</text>
</comment>
<evidence type="ECO:0000259" key="6">
    <source>
        <dbReference type="PROSITE" id="PS50228"/>
    </source>
</evidence>
<dbReference type="CDD" id="cd22823">
    <property type="entry name" value="Gal_Rha_Lectin"/>
    <property type="match status" value="1"/>
</dbReference>
<feature type="domain" description="SUEL-type lectin" evidence="6">
    <location>
        <begin position="2743"/>
        <end position="2841"/>
    </location>
</feature>
<feature type="domain" description="Sushi" evidence="8">
    <location>
        <begin position="2394"/>
        <end position="2454"/>
    </location>
</feature>
<dbReference type="Gene3D" id="2.10.70.10">
    <property type="entry name" value="Complement Module, domain 1"/>
    <property type="match status" value="3"/>
</dbReference>
<comment type="subcellular location">
    <subcellularLocation>
        <location evidence="1">Secreted</location>
    </subcellularLocation>
</comment>
<dbReference type="InterPro" id="IPR043159">
    <property type="entry name" value="Lectin_gal-bd_sf"/>
</dbReference>
<dbReference type="PROSITE" id="PS50923">
    <property type="entry name" value="SUSHI"/>
    <property type="match status" value="2"/>
</dbReference>
<evidence type="ECO:0000259" key="8">
    <source>
        <dbReference type="PROSITE" id="PS50923"/>
    </source>
</evidence>
<dbReference type="Pfam" id="PF02140">
    <property type="entry name" value="SUEL_Lectin"/>
    <property type="match status" value="1"/>
</dbReference>
<dbReference type="InterPro" id="IPR001343">
    <property type="entry name" value="Hemolysn_Ca-bd"/>
</dbReference>
<dbReference type="CDD" id="cd00063">
    <property type="entry name" value="FN3"/>
    <property type="match status" value="1"/>
</dbReference>
<dbReference type="InterPro" id="IPR035976">
    <property type="entry name" value="Sushi/SCR/CCP_sf"/>
</dbReference>
<dbReference type="PROSITE" id="PS00330">
    <property type="entry name" value="HEMOLYSIN_CALCIUM"/>
    <property type="match status" value="2"/>
</dbReference>
<dbReference type="InterPro" id="IPR036116">
    <property type="entry name" value="FN3_sf"/>
</dbReference>
<dbReference type="SUPFAM" id="SSF49265">
    <property type="entry name" value="Fibronectin type III"/>
    <property type="match status" value="1"/>
</dbReference>
<name>A0ABD3UH90_SINWO</name>
<keyword evidence="10" id="KW-1185">Reference proteome</keyword>
<evidence type="ECO:0000256" key="4">
    <source>
        <dbReference type="PROSITE-ProRule" id="PRU00302"/>
    </source>
</evidence>
<evidence type="ECO:0000256" key="2">
    <source>
        <dbReference type="ARBA" id="ARBA00022525"/>
    </source>
</evidence>
<dbReference type="EMBL" id="JBJQND010000016">
    <property type="protein sequence ID" value="KAL3847690.1"/>
    <property type="molecule type" value="Genomic_DNA"/>
</dbReference>
<organism evidence="9 10">
    <name type="scientific">Sinanodonta woodiana</name>
    <name type="common">Chinese pond mussel</name>
    <name type="synonym">Anodonta woodiana</name>
    <dbReference type="NCBI Taxonomy" id="1069815"/>
    <lineage>
        <taxon>Eukaryota</taxon>
        <taxon>Metazoa</taxon>
        <taxon>Spiralia</taxon>
        <taxon>Lophotrochozoa</taxon>
        <taxon>Mollusca</taxon>
        <taxon>Bivalvia</taxon>
        <taxon>Autobranchia</taxon>
        <taxon>Heteroconchia</taxon>
        <taxon>Palaeoheterodonta</taxon>
        <taxon>Unionida</taxon>
        <taxon>Unionoidea</taxon>
        <taxon>Unionidae</taxon>
        <taxon>Unioninae</taxon>
        <taxon>Sinanodonta</taxon>
    </lineage>
</organism>
<dbReference type="Gene3D" id="2.60.120.740">
    <property type="match status" value="1"/>
</dbReference>
<sequence length="2842" mass="321752">MMSTGVFRFIGSLFICFVLSFHEFSSQNKETDEVFIDIPVTAKSIFGPIIHRDMMEAYYHGDKTYIRIYMTVYDDKGGYPKRKDIWQDREGNIVIFPAGDRLWVGFGTPRRQLEFAYKYRNQGRANSAGNNPLIRSFLVDSKVVIPILENAVTERFIANAFDINVDKSKSPNQFGLREQSTELLRQNALSGSLVTYYMDQSSLMNDNKDSWGIVKPIEDLREKVAYPDPDIPLYDSQTTSYPSQLSDNDRKTLVALKDLYNKYLMKPSDNDRSTLTEFYNEYLKRGGSKNFHQFYKIIVPSWLSQAEIDNVISEKWDIELYDDNYLEYFRQKVLNIEEDPVSKQRDIVELEQRSKDHKMRLKTRNKLVVLFEEVYSFVIIEKDTNLGKFKDVISSIRDSNEWMDFVVGKDVSTERLEFFQGELLNHLMQMQETYNSLDHVTKAQKYRISNQLNKFYNSLKTTSSYQERIVVSVGDKPDLINFDDTYLRYHIDSLNDNLPSAYTVPKRAVIHFVESVSGEETPPSSTIGKSHLTPREISKFLKRNFIFNEIDEIHVQSPSLSQNEKIYIFLSSLATQLRQRGEVYEERMVEANQCYAHKYNDETTVFFPELHYLWSTDEQGTLLLFEKGKYQAHSVSIDNVETLFPKLSRNIKERVHNLKSQQFSGAEIVDTLLSKSDRKNIATIEIRARKNALKYDSKRKSEEAKDFSLKDAAKDEINKLVAETLCRSSSRKKRSVCDVRQRDVELAEDSVEIIDAGIKFHVYEKNNPRRVHKITNRISHSTKALIERQNSLLSKIHHGLSVHGALATFVGAVRYFQTGDNARGTFSLFQSLHNVGQITGLNEKIAYKLSESTAGRIVNKCLQQSSMRVASILFKDNKMIEKAASKIEKLITSVPIVGIAFDIYFIEEDILNLVENQDRDLVPLYAIDIALDSITSILSFDPLLEPVVLALSMVRMVFNDVYLDILEEWRRVKGKGVLQHLLAVIFGVIEGLGDLVTLGFVRQMRELELQEQTNMEFLKNLSTVENYFQVTTDNNDFLQLDLNTGEDHLYGGLVTVRLFDNDTFEIEIDAVPTISGLTVIKKSFNGKIRDVILGIGHSTDLVNYGMTSAKLLMFPVKDYHTFQFKPSPFPSFGQYFGNMYDNTFSASRGNHLRTRENQCDDVVLSNVSLNLDDISYFISGKDGNDVFLLGPEQFRIDGGRGQDSYFIPWYGGLTAIANFADDSALDSLFLNVSYETVQCVRYNDDLHVYYCGKRTVVVQHWFASTARTLHQHLRIITKDGVTIEPFANDTDEDGVECYPVAMDLSHKTESNTIDLSLSNFQHVITVVGSNFADIITGNDNGNVLSGGLGADTLKGGEGEDVYVISSGEGCDVINITSQDRSTKRILFNVVYNNIEVNHLSLNEITVVDATDRLKTCFSIIDVTTVTNEPSVSLISIDHIIFEIKYNEESGVVEKVPLILDFSKSQEKVFINLLAPEYGSIQMSERDADRVISIMDSTHSDHIIANNEDNFLSCSGGDPDYLEGRGGQDVYVIQKGCSTAHILNSDPFEKLDRVLVKSVYKSLFMELFSQDSVVIRSHETDLTIVLLDWFVNSTYQHLVVETEDGITCTVPTSRAEFIQNVNMVPMEMRFTEQSCKDNFHTTLNLNNNPFKNVQKVVARPKSCIVSVFGNALGNHIDLGQTSVAERRYMVGQNGSDTYVVDYGYGAFNEIINFAHDEKDDHILLGILYDDLEIGVVGNDLIILSSSHREFVTVRIIDFLLGTRYQHLITTTSDGITMKLDPRFPYKTVLIVDKSYSSYSVTVDKAHPELLSARKIRGSMLEENYLEGGEGTLDIVGGEKNDTLHGGVLGNTIDGLGGSDMIYGHDGNDVLIGGPGDDRLYGGKGDDTIFGGDGGDLIDGGTGINTIVFKGDGYNQIGVFVDIQTGKGADSDADGDTYIDIHNIFGSEYNDILHGNDNDNVISGFQGNDYIHPYGSNDILTGGQGVDVYNCSDATGTKEIWLDGDLEFPDLIVLDHMKINDTCFYLIENDLFITENSYSDADQLLIIIKNFTAEKALSNVKLQIETYTISSSSFSAYALDDEIRRFKRCSWMFVLDFSESEIIILLNGSYIMESFDNGISLRFSLSYSDASMVRVTELITTSYNGSNLVVLGNLFPGVEYTITLSLLKCHIEIESNSLKQYTLPIRPIHVQAVNIFSFGFEITWTLPTIMTNSYTFEVYVKSTNKTFSFVATYKTPVTALKALSPHTYYEVRVRSVVSMYKSTYSASLYVRTNATCENISAPNDGYIKSIKPTGNGYVATLACNEGFELIGDRTVVCESLEAVGNQICSQERCIVPESFKSFAVITWFQTAPWSAWEVTWECIKSFEIDPWRRTHTVFCEKGLWRIGEFLHCVKSVRCPYPAAPVNGEILIPESMSSDFKKNDRFRVSCNRGFASVGPTEITCLGSSWTKLPTCIPLLCPLPPRINHGQYLYTSGSGKAMLRCDAYHIPEEWNTSKIIDYLKGKIVPSEQILCDQGKWMSKIQNCVPIAEIVNQVNYVFYLRGHVELMPKLSWVDLDSSMTIKLLQSLCAILGLIYSKFSDNVLICKRPILLKETTRYDGVPYVVVDNAWHYVCFYKHHDNIAEDFCQRLSYSGFTVEIYKGDDFKVMYRVLRHRDHNDPILHKTEQSCDTYIRCRSKCSNPNIQNNFVVMHEELREWWFQGEHFFVRCMPGHVRLGSEEITCGSDGEWSENPICLQTVIETKQAYEGWDITFSCGKGQFVNILSANYHGDCNVNYVAIPGLQFIFIKLFEQCGSACKMNDVTVKAFLYCQNKKECSIPATNAVFSDPCPNLKKNLVVTATCKN</sequence>
<dbReference type="InterPro" id="IPR013783">
    <property type="entry name" value="Ig-like_fold"/>
</dbReference>
<dbReference type="Proteomes" id="UP001634394">
    <property type="component" value="Unassembled WGS sequence"/>
</dbReference>
<protein>
    <submittedName>
        <fullName evidence="9">Uncharacterized protein</fullName>
    </submittedName>
</protein>
<dbReference type="Gene3D" id="2.60.40.10">
    <property type="entry name" value="Immunoglobulins"/>
    <property type="match status" value="1"/>
</dbReference>
<dbReference type="SUPFAM" id="SSF51120">
    <property type="entry name" value="beta-Roll"/>
    <property type="match status" value="4"/>
</dbReference>
<comment type="caution">
    <text evidence="4">Lacks conserved residue(s) required for the propagation of feature annotation.</text>
</comment>
<feature type="signal peptide" evidence="5">
    <location>
        <begin position="1"/>
        <end position="20"/>
    </location>
</feature>
<evidence type="ECO:0000256" key="3">
    <source>
        <dbReference type="ARBA" id="ARBA00023157"/>
    </source>
</evidence>
<dbReference type="Pfam" id="PF00084">
    <property type="entry name" value="Sushi"/>
    <property type="match status" value="2"/>
</dbReference>
<evidence type="ECO:0000256" key="5">
    <source>
        <dbReference type="SAM" id="SignalP"/>
    </source>
</evidence>
<dbReference type="Gene3D" id="2.150.10.10">
    <property type="entry name" value="Serralysin-like metalloprotease, C-terminal"/>
    <property type="match status" value="3"/>
</dbReference>
<dbReference type="PROSITE" id="PS50853">
    <property type="entry name" value="FN3"/>
    <property type="match status" value="1"/>
</dbReference>
<accession>A0ABD3UH90</accession>
<gene>
    <name evidence="9" type="ORF">ACJMK2_018587</name>
</gene>
<keyword evidence="4" id="KW-0768">Sushi</keyword>
<feature type="domain" description="Sushi" evidence="8">
    <location>
        <begin position="2675"/>
        <end position="2735"/>
    </location>
</feature>
<dbReference type="SUPFAM" id="SSF57535">
    <property type="entry name" value="Complement control module/SCR domain"/>
    <property type="match status" value="2"/>
</dbReference>
<evidence type="ECO:0000256" key="1">
    <source>
        <dbReference type="ARBA" id="ARBA00004613"/>
    </source>
</evidence>
<dbReference type="InterPro" id="IPR000922">
    <property type="entry name" value="Lectin_gal-bd_dom"/>
</dbReference>
<dbReference type="InterPro" id="IPR000436">
    <property type="entry name" value="Sushi_SCR_CCP_dom"/>
</dbReference>
<dbReference type="GO" id="GO:0005576">
    <property type="term" value="C:extracellular region"/>
    <property type="evidence" value="ECO:0007669"/>
    <property type="project" value="UniProtKB-SubCell"/>
</dbReference>
<feature type="domain" description="Fibronectin type-III" evidence="7">
    <location>
        <begin position="2182"/>
        <end position="2273"/>
    </location>
</feature>
<dbReference type="CDD" id="cd00033">
    <property type="entry name" value="CCP"/>
    <property type="match status" value="3"/>
</dbReference>
<reference evidence="9 10" key="1">
    <citation type="submission" date="2024-11" db="EMBL/GenBank/DDBJ databases">
        <title>Chromosome-level genome assembly of the freshwater bivalve Anodonta woodiana.</title>
        <authorList>
            <person name="Chen X."/>
        </authorList>
    </citation>
    <scope>NUCLEOTIDE SEQUENCE [LARGE SCALE GENOMIC DNA]</scope>
    <source>
        <strain evidence="9">MN2024</strain>
        <tissue evidence="9">Gills</tissue>
    </source>
</reference>
<dbReference type="InterPro" id="IPR018511">
    <property type="entry name" value="Hemolysin-typ_Ca-bd_CS"/>
</dbReference>
<keyword evidence="2" id="KW-0964">Secreted</keyword>
<keyword evidence="3" id="KW-1015">Disulfide bond</keyword>
<dbReference type="PANTHER" id="PTHR38340">
    <property type="entry name" value="S-LAYER PROTEIN"/>
    <property type="match status" value="1"/>
</dbReference>
<proteinExistence type="predicted"/>
<evidence type="ECO:0000259" key="7">
    <source>
        <dbReference type="PROSITE" id="PS50853"/>
    </source>
</evidence>
<dbReference type="PRINTS" id="PR00313">
    <property type="entry name" value="CABNDNGRPT"/>
</dbReference>
<dbReference type="PROSITE" id="PS50228">
    <property type="entry name" value="SUEL_LECTIN"/>
    <property type="match status" value="1"/>
</dbReference>